<dbReference type="GO" id="GO:0005634">
    <property type="term" value="C:nucleus"/>
    <property type="evidence" value="ECO:0007669"/>
    <property type="project" value="UniProtKB-SubCell"/>
</dbReference>
<keyword evidence="5 6" id="KW-0539">Nucleus</keyword>
<dbReference type="PROSITE" id="PS50071">
    <property type="entry name" value="HOMEOBOX_2"/>
    <property type="match status" value="1"/>
</dbReference>
<dbReference type="InterPro" id="IPR009057">
    <property type="entry name" value="Homeodomain-like_sf"/>
</dbReference>
<accession>A0A8C4N6V6</accession>
<dbReference type="InterPro" id="IPR001356">
    <property type="entry name" value="HD"/>
</dbReference>
<comment type="subcellular location">
    <subcellularLocation>
        <location evidence="1 6 7">Nucleus</location>
    </subcellularLocation>
</comment>
<dbReference type="CDD" id="cd00086">
    <property type="entry name" value="homeodomain"/>
    <property type="match status" value="1"/>
</dbReference>
<reference evidence="9" key="2">
    <citation type="submission" date="2025-09" db="UniProtKB">
        <authorList>
            <consortium name="Ensembl"/>
        </authorList>
    </citation>
    <scope>IDENTIFICATION</scope>
</reference>
<evidence type="ECO:0000256" key="5">
    <source>
        <dbReference type="ARBA" id="ARBA00023242"/>
    </source>
</evidence>
<feature type="domain" description="Homeobox" evidence="8">
    <location>
        <begin position="169"/>
        <end position="229"/>
    </location>
</feature>
<dbReference type="GeneTree" id="ENSGT01050000248071"/>
<dbReference type="PANTHER" id="PTHR45874">
    <property type="entry name" value="HOMEOBOX PROTEIN ABDOMINAL-B"/>
    <property type="match status" value="1"/>
</dbReference>
<evidence type="ECO:0000256" key="3">
    <source>
        <dbReference type="ARBA" id="ARBA00023125"/>
    </source>
</evidence>
<dbReference type="SMART" id="SM00389">
    <property type="entry name" value="HOX"/>
    <property type="match status" value="1"/>
</dbReference>
<dbReference type="AlphaFoldDB" id="A0A8C4N6V6"/>
<evidence type="ECO:0000256" key="1">
    <source>
        <dbReference type="ARBA" id="ARBA00004123"/>
    </source>
</evidence>
<name>A0A8C4N6V6_EPTBU</name>
<evidence type="ECO:0000259" key="8">
    <source>
        <dbReference type="PROSITE" id="PS50071"/>
    </source>
</evidence>
<comment type="similarity">
    <text evidence="2">Belongs to the Abd-B homeobox family.</text>
</comment>
<evidence type="ECO:0000313" key="10">
    <source>
        <dbReference type="Proteomes" id="UP000694388"/>
    </source>
</evidence>
<keyword evidence="4 6" id="KW-0371">Homeobox</keyword>
<dbReference type="Pfam" id="PF00046">
    <property type="entry name" value="Homeodomain"/>
    <property type="match status" value="1"/>
</dbReference>
<protein>
    <recommendedName>
        <fullName evidence="8">Homeobox domain-containing protein</fullName>
    </recommendedName>
</protein>
<dbReference type="SUPFAM" id="SSF46689">
    <property type="entry name" value="Homeodomain-like"/>
    <property type="match status" value="1"/>
</dbReference>
<dbReference type="GO" id="GO:0000981">
    <property type="term" value="F:DNA-binding transcription factor activity, RNA polymerase II-specific"/>
    <property type="evidence" value="ECO:0007669"/>
    <property type="project" value="InterPro"/>
</dbReference>
<evidence type="ECO:0000256" key="7">
    <source>
        <dbReference type="RuleBase" id="RU000682"/>
    </source>
</evidence>
<proteinExistence type="inferred from homology"/>
<keyword evidence="3 6" id="KW-0238">DNA-binding</keyword>
<dbReference type="Proteomes" id="UP000694388">
    <property type="component" value="Unplaced"/>
</dbReference>
<dbReference type="Gene3D" id="1.10.10.60">
    <property type="entry name" value="Homeodomain-like"/>
    <property type="match status" value="1"/>
</dbReference>
<dbReference type="PANTHER" id="PTHR45874:SF8">
    <property type="entry name" value="PROTEIN CBG23031"/>
    <property type="match status" value="1"/>
</dbReference>
<dbReference type="InterPro" id="IPR046333">
    <property type="entry name" value="HXA10/ABDB-like"/>
</dbReference>
<sequence>MAFHGNLGFPVGSTSTSFQQTLINHSYTLQSNPETMVSFQGDQANEHLSEESSRYSAYNGPQEPHIGAAPIFPGGLHAHCPSVYPVGSEYSAVASSLYPWTCLEYQNPMSGSPLVGCVDYLGNDQLATHFGHAPLYFGSQYSNGGPHELSDIPPTRASPQWPQDHQQTVRQRKKRIPYSKQQISELEKAFGESRFITPELRLSISERLSLTERQVKIWFQNQRQKEKKLERRTCGVLQ</sequence>
<dbReference type="InterPro" id="IPR017970">
    <property type="entry name" value="Homeobox_CS"/>
</dbReference>
<evidence type="ECO:0000313" key="9">
    <source>
        <dbReference type="Ensembl" id="ENSEBUP00000001726.1"/>
    </source>
</evidence>
<reference evidence="9" key="1">
    <citation type="submission" date="2025-08" db="UniProtKB">
        <authorList>
            <consortium name="Ensembl"/>
        </authorList>
    </citation>
    <scope>IDENTIFICATION</scope>
</reference>
<evidence type="ECO:0000256" key="6">
    <source>
        <dbReference type="PROSITE-ProRule" id="PRU00108"/>
    </source>
</evidence>
<feature type="DNA-binding region" description="Homeobox" evidence="6">
    <location>
        <begin position="171"/>
        <end position="230"/>
    </location>
</feature>
<evidence type="ECO:0000256" key="4">
    <source>
        <dbReference type="ARBA" id="ARBA00023155"/>
    </source>
</evidence>
<dbReference type="Ensembl" id="ENSEBUT00000002060.1">
    <property type="protein sequence ID" value="ENSEBUP00000001726.1"/>
    <property type="gene ID" value="ENSEBUG00000001435.1"/>
</dbReference>
<organism evidence="9 10">
    <name type="scientific">Eptatretus burgeri</name>
    <name type="common">Inshore hagfish</name>
    <dbReference type="NCBI Taxonomy" id="7764"/>
    <lineage>
        <taxon>Eukaryota</taxon>
        <taxon>Metazoa</taxon>
        <taxon>Chordata</taxon>
        <taxon>Craniata</taxon>
        <taxon>Vertebrata</taxon>
        <taxon>Cyclostomata</taxon>
        <taxon>Myxini</taxon>
        <taxon>Myxiniformes</taxon>
        <taxon>Myxinidae</taxon>
        <taxon>Eptatretinae</taxon>
        <taxon>Eptatretus</taxon>
    </lineage>
</organism>
<evidence type="ECO:0000256" key="2">
    <source>
        <dbReference type="ARBA" id="ARBA00006317"/>
    </source>
</evidence>
<keyword evidence="10" id="KW-1185">Reference proteome</keyword>
<dbReference type="PROSITE" id="PS00027">
    <property type="entry name" value="HOMEOBOX_1"/>
    <property type="match status" value="1"/>
</dbReference>
<dbReference type="GO" id="GO:0003677">
    <property type="term" value="F:DNA binding"/>
    <property type="evidence" value="ECO:0007669"/>
    <property type="project" value="UniProtKB-UniRule"/>
</dbReference>